<dbReference type="AlphaFoldDB" id="A0A6C1EBQ1"/>
<evidence type="ECO:0000313" key="7">
    <source>
        <dbReference type="Proteomes" id="UP000501346"/>
    </source>
</evidence>
<evidence type="ECO:0000259" key="5">
    <source>
        <dbReference type="Pfam" id="PF00890"/>
    </source>
</evidence>
<keyword evidence="2" id="KW-0285">Flavoprotein</keyword>
<dbReference type="OrthoDB" id="4205599at2759"/>
<evidence type="ECO:0000256" key="3">
    <source>
        <dbReference type="ARBA" id="ARBA00022827"/>
    </source>
</evidence>
<evidence type="ECO:0000256" key="2">
    <source>
        <dbReference type="ARBA" id="ARBA00022630"/>
    </source>
</evidence>
<reference evidence="6 7" key="1">
    <citation type="journal article" date="2019" name="BMC Genomics">
        <title>Chromosome level assembly and comparative genome analysis confirm lager-brewing yeasts originated from a single hybridization.</title>
        <authorList>
            <person name="Salazar A.N."/>
            <person name="Gorter de Vries A.R."/>
            <person name="van den Broek M."/>
            <person name="Brouwers N."/>
            <person name="de la Torre Cortes P."/>
            <person name="Kuijpers N.G.A."/>
            <person name="Daran J.G."/>
            <person name="Abeel T."/>
        </authorList>
    </citation>
    <scope>NUCLEOTIDE SEQUENCE [LARGE SCALE GENOMIC DNA]</scope>
    <source>
        <strain evidence="6 7">CBS 1483</strain>
    </source>
</reference>
<feature type="domain" description="FAD-dependent oxidoreductase 2 FAD-binding" evidence="5">
    <location>
        <begin position="37"/>
        <end position="99"/>
    </location>
</feature>
<dbReference type="Pfam" id="PF00890">
    <property type="entry name" value="FAD_binding_2"/>
    <property type="match status" value="1"/>
</dbReference>
<evidence type="ECO:0000313" key="6">
    <source>
        <dbReference type="EMBL" id="QID86147.1"/>
    </source>
</evidence>
<accession>A0A6C1EBQ1</accession>
<dbReference type="Gene3D" id="3.50.50.60">
    <property type="entry name" value="FAD/NAD(P)-binding domain"/>
    <property type="match status" value="1"/>
</dbReference>
<organism evidence="6 7">
    <name type="scientific">Saccharomyces pastorianus</name>
    <name type="common">Lager yeast</name>
    <name type="synonym">Saccharomyces cerevisiae x Saccharomyces eubayanus</name>
    <dbReference type="NCBI Taxonomy" id="27292"/>
    <lineage>
        <taxon>Eukaryota</taxon>
        <taxon>Fungi</taxon>
        <taxon>Dikarya</taxon>
        <taxon>Ascomycota</taxon>
        <taxon>Saccharomycotina</taxon>
        <taxon>Saccharomycetes</taxon>
        <taxon>Saccharomycetales</taxon>
        <taxon>Saccharomycetaceae</taxon>
        <taxon>Saccharomyces</taxon>
    </lineage>
</organism>
<dbReference type="PANTHER" id="PTHR43400:SF7">
    <property type="entry name" value="FAD-DEPENDENT OXIDOREDUCTASE 2 FAD BINDING DOMAIN-CONTAINING PROTEIN"/>
    <property type="match status" value="1"/>
</dbReference>
<keyword evidence="4" id="KW-0560">Oxidoreductase</keyword>
<keyword evidence="3" id="KW-0274">FAD</keyword>
<dbReference type="InterPro" id="IPR003953">
    <property type="entry name" value="FAD-dep_OxRdtase_2_FAD-bd"/>
</dbReference>
<dbReference type="InterPro" id="IPR050315">
    <property type="entry name" value="FAD-oxidoreductase_2"/>
</dbReference>
<dbReference type="SUPFAM" id="SSF51905">
    <property type="entry name" value="FAD/NAD(P)-binding domain"/>
    <property type="match status" value="1"/>
</dbReference>
<dbReference type="InterPro" id="IPR036188">
    <property type="entry name" value="FAD/NAD-bd_sf"/>
</dbReference>
<dbReference type="EMBL" id="CP049007">
    <property type="protein sequence ID" value="QID86147.1"/>
    <property type="molecule type" value="Genomic_DNA"/>
</dbReference>
<dbReference type="Proteomes" id="UP000501346">
    <property type="component" value="Chromosome SeX-ScX"/>
</dbReference>
<keyword evidence="7" id="KW-1185">Reference proteome</keyword>
<comment type="cofactor">
    <cofactor evidence="1">
        <name>FAD</name>
        <dbReference type="ChEBI" id="CHEBI:57692"/>
    </cofactor>
</comment>
<protein>
    <submittedName>
        <fullName evidence="6">Osmotic growth protein 1</fullName>
    </submittedName>
</protein>
<dbReference type="GO" id="GO:0016491">
    <property type="term" value="F:oxidoreductase activity"/>
    <property type="evidence" value="ECO:0007669"/>
    <property type="project" value="UniProtKB-KW"/>
</dbReference>
<name>A0A6C1EBQ1_SACPS</name>
<dbReference type="PANTHER" id="PTHR43400">
    <property type="entry name" value="FUMARATE REDUCTASE"/>
    <property type="match status" value="1"/>
</dbReference>
<evidence type="ECO:0000256" key="4">
    <source>
        <dbReference type="ARBA" id="ARBA00023002"/>
    </source>
</evidence>
<evidence type="ECO:0000256" key="1">
    <source>
        <dbReference type="ARBA" id="ARBA00001974"/>
    </source>
</evidence>
<gene>
    <name evidence="6" type="primary">OSM1_2</name>
    <name evidence="6" type="ORF">GRS66_008763</name>
</gene>
<sequence length="101" mass="10918">MIRSVRRVFIYVSIFVLIIVLKRTLSGTDQTSMKQPVVVIGSGLAGLTTSNRLISKYRIPVVLLDKAASIGGNSIKASSGINGAHTDTQQNLKVMDTPELF</sequence>
<proteinExistence type="predicted"/>